<gene>
    <name evidence="1" type="ORF">ACFO0C_17535</name>
</gene>
<evidence type="ECO:0000313" key="2">
    <source>
        <dbReference type="Proteomes" id="UP001595867"/>
    </source>
</evidence>
<reference evidence="2" key="1">
    <citation type="journal article" date="2019" name="Int. J. Syst. Evol. Microbiol.">
        <title>The Global Catalogue of Microorganisms (GCM) 10K type strain sequencing project: providing services to taxonomists for standard genome sequencing and annotation.</title>
        <authorList>
            <consortium name="The Broad Institute Genomics Platform"/>
            <consortium name="The Broad Institute Genome Sequencing Center for Infectious Disease"/>
            <person name="Wu L."/>
            <person name="Ma J."/>
        </authorList>
    </citation>
    <scope>NUCLEOTIDE SEQUENCE [LARGE SCALE GENOMIC DNA]</scope>
    <source>
        <strain evidence="2">TBRC 5832</strain>
    </source>
</reference>
<sequence length="332" mass="36708">MSYPANSSSDTATALKRLQQKVSSLADDVDDLQTEQRRLSGRIRDVDDHADELDSGLEQVRDAQGELRTAVRDDLDAIAATVRDLASSMGWMERRLRADHDLTPAPLDGTDDTLRQLAARARRGNESESVLLTPAQRAAEQREITGLDNALKRITQNTELALQHSATLAATAMGTPGHASAAVAFRTAVATIEGTQQQLPRLRKDAADARRKLEQDDEHREVHGPQVMTGTSARAQLAARLRARLDTAVADGALLPTWLVFAVGHQPVAEDVDAWMQLATELLAYRVTYEVTDPTVALGPGTHDDPRREAWRTELDEQLQARRRWPLRQSRR</sequence>
<organism evidence="1 2">
    <name type="scientific">Actinoplanes subglobosus</name>
    <dbReference type="NCBI Taxonomy" id="1547892"/>
    <lineage>
        <taxon>Bacteria</taxon>
        <taxon>Bacillati</taxon>
        <taxon>Actinomycetota</taxon>
        <taxon>Actinomycetes</taxon>
        <taxon>Micromonosporales</taxon>
        <taxon>Micromonosporaceae</taxon>
        <taxon>Actinoplanes</taxon>
    </lineage>
</organism>
<dbReference type="RefSeq" id="WP_378067716.1">
    <property type="nucleotide sequence ID" value="NZ_JBHSBL010000016.1"/>
</dbReference>
<protein>
    <submittedName>
        <fullName evidence="1">Uncharacterized protein</fullName>
    </submittedName>
</protein>
<proteinExistence type="predicted"/>
<dbReference type="EMBL" id="JBHSBL010000016">
    <property type="protein sequence ID" value="MFC4066743.1"/>
    <property type="molecule type" value="Genomic_DNA"/>
</dbReference>
<dbReference type="Gene3D" id="6.10.250.370">
    <property type="match status" value="1"/>
</dbReference>
<comment type="caution">
    <text evidence="1">The sequence shown here is derived from an EMBL/GenBank/DDBJ whole genome shotgun (WGS) entry which is preliminary data.</text>
</comment>
<accession>A0ABV8IV48</accession>
<name>A0ABV8IV48_9ACTN</name>
<keyword evidence="2" id="KW-1185">Reference proteome</keyword>
<dbReference type="Proteomes" id="UP001595867">
    <property type="component" value="Unassembled WGS sequence"/>
</dbReference>
<evidence type="ECO:0000313" key="1">
    <source>
        <dbReference type="EMBL" id="MFC4066743.1"/>
    </source>
</evidence>